<dbReference type="InterPro" id="IPR019189">
    <property type="entry name" value="Ribosomal_mL41"/>
</dbReference>
<dbReference type="Pfam" id="PF09809">
    <property type="entry name" value="MRP-L27"/>
    <property type="match status" value="1"/>
</dbReference>
<accession>B5YMJ4</accession>
<keyword evidence="5" id="KW-0496">Mitochondrion</keyword>
<dbReference type="Proteomes" id="UP000001449">
    <property type="component" value="Chromosome 7"/>
</dbReference>
<name>B5YMJ4_THAPS</name>
<evidence type="ECO:0000256" key="5">
    <source>
        <dbReference type="ARBA" id="ARBA00023128"/>
    </source>
</evidence>
<evidence type="ECO:0000256" key="6">
    <source>
        <dbReference type="ARBA" id="ARBA00023274"/>
    </source>
</evidence>
<reference evidence="7 8" key="1">
    <citation type="journal article" date="2004" name="Science">
        <title>The genome of the diatom Thalassiosira pseudonana: ecology, evolution, and metabolism.</title>
        <authorList>
            <person name="Armbrust E.V."/>
            <person name="Berges J.A."/>
            <person name="Bowler C."/>
            <person name="Green B.R."/>
            <person name="Martinez D."/>
            <person name="Putnam N.H."/>
            <person name="Zhou S."/>
            <person name="Allen A.E."/>
            <person name="Apt K.E."/>
            <person name="Bechner M."/>
            <person name="Brzezinski M.A."/>
            <person name="Chaal B.K."/>
            <person name="Chiovitti A."/>
            <person name="Davis A.K."/>
            <person name="Demarest M.S."/>
            <person name="Detter J.C."/>
            <person name="Glavina T."/>
            <person name="Goodstein D."/>
            <person name="Hadi M.Z."/>
            <person name="Hellsten U."/>
            <person name="Hildebrand M."/>
            <person name="Jenkins B.D."/>
            <person name="Jurka J."/>
            <person name="Kapitonov V.V."/>
            <person name="Kroger N."/>
            <person name="Lau W.W."/>
            <person name="Lane T.W."/>
            <person name="Larimer F.W."/>
            <person name="Lippmeier J.C."/>
            <person name="Lucas S."/>
            <person name="Medina M."/>
            <person name="Montsant A."/>
            <person name="Obornik M."/>
            <person name="Parker M.S."/>
            <person name="Palenik B."/>
            <person name="Pazour G.J."/>
            <person name="Richardson P.M."/>
            <person name="Rynearson T.A."/>
            <person name="Saito M.A."/>
            <person name="Schwartz D.C."/>
            <person name="Thamatrakoln K."/>
            <person name="Valentin K."/>
            <person name="Vardi A."/>
            <person name="Wilkerson F.P."/>
            <person name="Rokhsar D.S."/>
        </authorList>
    </citation>
    <scope>NUCLEOTIDE SEQUENCE [LARGE SCALE GENOMIC DNA]</scope>
    <source>
        <strain evidence="7 8">CCMP1335</strain>
    </source>
</reference>
<protein>
    <submittedName>
        <fullName evidence="7">Uncharacterized protein</fullName>
    </submittedName>
</protein>
<evidence type="ECO:0000256" key="2">
    <source>
        <dbReference type="ARBA" id="ARBA00010152"/>
    </source>
</evidence>
<dbReference type="GeneID" id="7446235"/>
<keyword evidence="3" id="KW-0809">Transit peptide</keyword>
<dbReference type="PANTHER" id="PTHR21338:SF0">
    <property type="entry name" value="LARGE RIBOSOMAL SUBUNIT PROTEIN ML41"/>
    <property type="match status" value="1"/>
</dbReference>
<comment type="similarity">
    <text evidence="2">Belongs to the mitochondrion-specific ribosomal protein mL41 family.</text>
</comment>
<keyword evidence="8" id="KW-1185">Reference proteome</keyword>
<gene>
    <name evidence="7" type="ORF">THAPS_6810</name>
</gene>
<dbReference type="AlphaFoldDB" id="B5YMJ4"/>
<dbReference type="PANTHER" id="PTHR21338">
    <property type="entry name" value="MITOCHONDRIAL RIBOSOMAL PROTEIN L41"/>
    <property type="match status" value="1"/>
</dbReference>
<dbReference type="KEGG" id="tps:THAPS_6810"/>
<dbReference type="InParanoid" id="B5YMJ4"/>
<dbReference type="GO" id="GO:0003735">
    <property type="term" value="F:structural constituent of ribosome"/>
    <property type="evidence" value="ECO:0000318"/>
    <property type="project" value="GO_Central"/>
</dbReference>
<dbReference type="RefSeq" id="XP_002296102.1">
    <property type="nucleotide sequence ID" value="XM_002296066.1"/>
</dbReference>
<comment type="subcellular location">
    <subcellularLocation>
        <location evidence="1">Mitochondrion</location>
    </subcellularLocation>
</comment>
<dbReference type="GO" id="GO:0006412">
    <property type="term" value="P:translation"/>
    <property type="evidence" value="ECO:0000318"/>
    <property type="project" value="GO_Central"/>
</dbReference>
<dbReference type="PaxDb" id="35128-Thaps6810"/>
<sequence length="162" mass="17927">MFSSRISALMTKSASASTSSSQWLCTSTRRTFVSPATLPSQTHHGAAIVASRYTNNTVVNKSFQLQLNQPLSLQESRRYMSKYLSKSATKRLPLDTKRAKKGYYKGKGCTSEGRLTSKGKFIANPLKKLQLIVPDLEGFKLKPYIAKSISKVPPEQRVGPLV</sequence>
<dbReference type="HOGENOM" id="CLU_1638827_0_0_1"/>
<evidence type="ECO:0000313" key="8">
    <source>
        <dbReference type="Proteomes" id="UP000001449"/>
    </source>
</evidence>
<dbReference type="eggNOG" id="ENOG502RUN7">
    <property type="taxonomic scope" value="Eukaryota"/>
</dbReference>
<keyword evidence="6" id="KW-0687">Ribonucleoprotein</keyword>
<reference evidence="7 8" key="2">
    <citation type="journal article" date="2008" name="Nature">
        <title>The Phaeodactylum genome reveals the evolutionary history of diatom genomes.</title>
        <authorList>
            <person name="Bowler C."/>
            <person name="Allen A.E."/>
            <person name="Badger J.H."/>
            <person name="Grimwood J."/>
            <person name="Jabbari K."/>
            <person name="Kuo A."/>
            <person name="Maheswari U."/>
            <person name="Martens C."/>
            <person name="Maumus F."/>
            <person name="Otillar R.P."/>
            <person name="Rayko E."/>
            <person name="Salamov A."/>
            <person name="Vandepoele K."/>
            <person name="Beszteri B."/>
            <person name="Gruber A."/>
            <person name="Heijde M."/>
            <person name="Katinka M."/>
            <person name="Mock T."/>
            <person name="Valentin K."/>
            <person name="Verret F."/>
            <person name="Berges J.A."/>
            <person name="Brownlee C."/>
            <person name="Cadoret J.P."/>
            <person name="Chiovitti A."/>
            <person name="Choi C.J."/>
            <person name="Coesel S."/>
            <person name="De Martino A."/>
            <person name="Detter J.C."/>
            <person name="Durkin C."/>
            <person name="Falciatore A."/>
            <person name="Fournet J."/>
            <person name="Haruta M."/>
            <person name="Huysman M.J."/>
            <person name="Jenkins B.D."/>
            <person name="Jiroutova K."/>
            <person name="Jorgensen R.E."/>
            <person name="Joubert Y."/>
            <person name="Kaplan A."/>
            <person name="Kroger N."/>
            <person name="Kroth P.G."/>
            <person name="La Roche J."/>
            <person name="Lindquist E."/>
            <person name="Lommer M."/>
            <person name="Martin-Jezequel V."/>
            <person name="Lopez P.J."/>
            <person name="Lucas S."/>
            <person name="Mangogna M."/>
            <person name="McGinnis K."/>
            <person name="Medlin L.K."/>
            <person name="Montsant A."/>
            <person name="Oudot-Le Secq M.P."/>
            <person name="Napoli C."/>
            <person name="Obornik M."/>
            <person name="Parker M.S."/>
            <person name="Petit J.L."/>
            <person name="Porcel B.M."/>
            <person name="Poulsen N."/>
            <person name="Robison M."/>
            <person name="Rychlewski L."/>
            <person name="Rynearson T.A."/>
            <person name="Schmutz J."/>
            <person name="Shapiro H."/>
            <person name="Siaut M."/>
            <person name="Stanley M."/>
            <person name="Sussman M.R."/>
            <person name="Taylor A.R."/>
            <person name="Vardi A."/>
            <person name="von Dassow P."/>
            <person name="Vyverman W."/>
            <person name="Willis A."/>
            <person name="Wyrwicz L.S."/>
            <person name="Rokhsar D.S."/>
            <person name="Weissenbach J."/>
            <person name="Armbrust E.V."/>
            <person name="Green B.R."/>
            <person name="Van de Peer Y."/>
            <person name="Grigoriev I.V."/>
        </authorList>
    </citation>
    <scope>NUCLEOTIDE SEQUENCE [LARGE SCALE GENOMIC DNA]</scope>
    <source>
        <strain evidence="7 8">CCMP1335</strain>
    </source>
</reference>
<evidence type="ECO:0000256" key="3">
    <source>
        <dbReference type="ARBA" id="ARBA00022946"/>
    </source>
</evidence>
<dbReference type="STRING" id="35128.B5YMJ4"/>
<dbReference type="GO" id="GO:0005762">
    <property type="term" value="C:mitochondrial large ribosomal subunit"/>
    <property type="evidence" value="ECO:0000318"/>
    <property type="project" value="GO_Central"/>
</dbReference>
<evidence type="ECO:0000313" key="7">
    <source>
        <dbReference type="EMBL" id="ACI64819.1"/>
    </source>
</evidence>
<evidence type="ECO:0000256" key="1">
    <source>
        <dbReference type="ARBA" id="ARBA00004173"/>
    </source>
</evidence>
<keyword evidence="4" id="KW-0689">Ribosomal protein</keyword>
<organism evidence="7 8">
    <name type="scientific">Thalassiosira pseudonana</name>
    <name type="common">Marine diatom</name>
    <name type="synonym">Cyclotella nana</name>
    <dbReference type="NCBI Taxonomy" id="35128"/>
    <lineage>
        <taxon>Eukaryota</taxon>
        <taxon>Sar</taxon>
        <taxon>Stramenopiles</taxon>
        <taxon>Ochrophyta</taxon>
        <taxon>Bacillariophyta</taxon>
        <taxon>Coscinodiscophyceae</taxon>
        <taxon>Thalassiosirophycidae</taxon>
        <taxon>Thalassiosirales</taxon>
        <taxon>Thalassiosiraceae</taxon>
        <taxon>Thalassiosira</taxon>
    </lineage>
</organism>
<dbReference type="EMBL" id="CP001160">
    <property type="protein sequence ID" value="ACI64819.1"/>
    <property type="molecule type" value="Genomic_DNA"/>
</dbReference>
<proteinExistence type="inferred from homology"/>
<evidence type="ECO:0000256" key="4">
    <source>
        <dbReference type="ARBA" id="ARBA00022980"/>
    </source>
</evidence>